<evidence type="ECO:0000256" key="4">
    <source>
        <dbReference type="ARBA" id="ARBA00022833"/>
    </source>
</evidence>
<dbReference type="SUPFAM" id="SSF56281">
    <property type="entry name" value="Metallo-hydrolase/oxidoreductase"/>
    <property type="match status" value="1"/>
</dbReference>
<dbReference type="PANTHER" id="PTHR46233">
    <property type="entry name" value="HYDROXYACYLGLUTATHIONE HYDROLASE GLOC"/>
    <property type="match status" value="1"/>
</dbReference>
<dbReference type="PANTHER" id="PTHR46233:SF3">
    <property type="entry name" value="HYDROXYACYLGLUTATHIONE HYDROLASE GLOC"/>
    <property type="match status" value="1"/>
</dbReference>
<dbReference type="InterPro" id="IPR001279">
    <property type="entry name" value="Metallo-B-lactamas"/>
</dbReference>
<keyword evidence="7" id="KW-1185">Reference proteome</keyword>
<dbReference type="EMBL" id="ADGH01000003">
    <property type="protein sequence ID" value="EHG25948.1"/>
    <property type="molecule type" value="Genomic_DNA"/>
</dbReference>
<evidence type="ECO:0000256" key="2">
    <source>
        <dbReference type="ARBA" id="ARBA00022723"/>
    </source>
</evidence>
<keyword evidence="4" id="KW-0862">Zinc</keyword>
<dbReference type="RefSeq" id="WP_006695916.1">
    <property type="nucleotide sequence ID" value="NZ_JH376857.1"/>
</dbReference>
<dbReference type="SMART" id="SM00849">
    <property type="entry name" value="Lactamase_B"/>
    <property type="match status" value="1"/>
</dbReference>
<accession>A0ABP2MT85</accession>
<dbReference type="Proteomes" id="UP000003175">
    <property type="component" value="Unassembled WGS sequence"/>
</dbReference>
<evidence type="ECO:0000256" key="1">
    <source>
        <dbReference type="ARBA" id="ARBA00001947"/>
    </source>
</evidence>
<comment type="cofactor">
    <cofactor evidence="1">
        <name>Zn(2+)</name>
        <dbReference type="ChEBI" id="CHEBI:29105"/>
    </cofactor>
</comment>
<dbReference type="Gene3D" id="3.60.15.10">
    <property type="entry name" value="Ribonuclease Z/Hydroxyacylglutathione hydrolase-like"/>
    <property type="match status" value="1"/>
</dbReference>
<proteinExistence type="predicted"/>
<dbReference type="Pfam" id="PF00753">
    <property type="entry name" value="Lactamase_B"/>
    <property type="match status" value="1"/>
</dbReference>
<evidence type="ECO:0000313" key="7">
    <source>
        <dbReference type="Proteomes" id="UP000003175"/>
    </source>
</evidence>
<keyword evidence="2" id="KW-0479">Metal-binding</keyword>
<comment type="caution">
    <text evidence="6">The sequence shown here is derived from an EMBL/GenBank/DDBJ whole genome shotgun (WGS) entry which is preliminary data.</text>
</comment>
<keyword evidence="3" id="KW-0378">Hydrolase</keyword>
<dbReference type="CDD" id="cd06262">
    <property type="entry name" value="metallo-hydrolase-like_MBL-fold"/>
    <property type="match status" value="1"/>
</dbReference>
<dbReference type="InterPro" id="IPR036866">
    <property type="entry name" value="RibonucZ/Hydroxyglut_hydro"/>
</dbReference>
<protein>
    <recommendedName>
        <fullName evidence="5">Metallo-beta-lactamase domain-containing protein</fullName>
    </recommendedName>
</protein>
<organism evidence="6 7">
    <name type="scientific">Selenomonas noxia F0398</name>
    <dbReference type="NCBI Taxonomy" id="702437"/>
    <lineage>
        <taxon>Bacteria</taxon>
        <taxon>Bacillati</taxon>
        <taxon>Bacillota</taxon>
        <taxon>Negativicutes</taxon>
        <taxon>Selenomonadales</taxon>
        <taxon>Selenomonadaceae</taxon>
        <taxon>Selenomonas</taxon>
    </lineage>
</organism>
<evidence type="ECO:0000259" key="5">
    <source>
        <dbReference type="SMART" id="SM00849"/>
    </source>
</evidence>
<dbReference type="InterPro" id="IPR051453">
    <property type="entry name" value="MBL_Glyoxalase_II"/>
</dbReference>
<evidence type="ECO:0000256" key="3">
    <source>
        <dbReference type="ARBA" id="ARBA00022801"/>
    </source>
</evidence>
<feature type="domain" description="Metallo-beta-lactamase" evidence="5">
    <location>
        <begin position="12"/>
        <end position="193"/>
    </location>
</feature>
<name>A0ABP2MT85_9FIRM</name>
<evidence type="ECO:0000313" key="6">
    <source>
        <dbReference type="EMBL" id="EHG25948.1"/>
    </source>
</evidence>
<gene>
    <name evidence="6" type="ORF">HMPREF9432_00449</name>
</gene>
<reference evidence="6 7" key="1">
    <citation type="submission" date="2011-08" db="EMBL/GenBank/DDBJ databases">
        <title>The Genome Sequence of Selenomonas noxia F0398.</title>
        <authorList>
            <consortium name="The Broad Institute Genome Sequencing Platform"/>
            <person name="Earl A."/>
            <person name="Ward D."/>
            <person name="Feldgarden M."/>
            <person name="Gevers D."/>
            <person name="Izard J."/>
            <person name="Ganesan A."/>
            <person name="Blanton J.M."/>
            <person name="Baranova O.V."/>
            <person name="Tanner A.C."/>
            <person name="Dewhirst F.E."/>
            <person name="Young S.K."/>
            <person name="Zeng Q."/>
            <person name="Gargeya S."/>
            <person name="Fitzgerald M."/>
            <person name="Haas B."/>
            <person name="Abouelleil A."/>
            <person name="Alvarado L."/>
            <person name="Arachchi H.M."/>
            <person name="Berlin A."/>
            <person name="Brown A."/>
            <person name="Chapman S.B."/>
            <person name="Chen Z."/>
            <person name="Dunbar C."/>
            <person name="Freedman E."/>
            <person name="Gearin G."/>
            <person name="Gellesch M."/>
            <person name="Goldberg J."/>
            <person name="Griggs A."/>
            <person name="Gujja S."/>
            <person name="Heiman D."/>
            <person name="Howarth C."/>
            <person name="Larson L."/>
            <person name="Lui A."/>
            <person name="MacDonald P.J.P."/>
            <person name="Montmayeur A."/>
            <person name="Murphy C."/>
            <person name="Neiman D."/>
            <person name="Pearson M."/>
            <person name="Priest M."/>
            <person name="Roberts A."/>
            <person name="Saif S."/>
            <person name="Shea T."/>
            <person name="Shenoy N."/>
            <person name="Sisk P."/>
            <person name="Stolte C."/>
            <person name="Sykes S."/>
            <person name="Wortman J."/>
            <person name="Nusbaum C."/>
            <person name="Birren B."/>
        </authorList>
    </citation>
    <scope>NUCLEOTIDE SEQUENCE [LARGE SCALE GENOMIC DNA]</scope>
    <source>
        <strain evidence="6 7">F0398</strain>
    </source>
</reference>
<sequence length="208" mass="23089">MIECMTVGDMIPTNSFFYIDDETKHGFLIDAGAEGDRLAAHAEEKGWTIERLLLTHCHFDHIGGVSDFLRRIPCPVYAAEDSPRYYADPNWNLSAWGSGPVTLSDVKTFADREIITLAANPEMSLEVRYSPGHTTDSCIFYAARDHAAFVGDTIFCASVGRTDFPGGDTRALWESIAREVFTLPPDTVLCSGHTEETTVAAEMARYRR</sequence>